<evidence type="ECO:0000256" key="1">
    <source>
        <dbReference type="SAM" id="Phobius"/>
    </source>
</evidence>
<gene>
    <name evidence="2" type="ORF">KP509_04G029000</name>
</gene>
<keyword evidence="3" id="KW-1185">Reference proteome</keyword>
<reference evidence="2" key="1">
    <citation type="submission" date="2021-08" db="EMBL/GenBank/DDBJ databases">
        <title>WGS assembly of Ceratopteris richardii.</title>
        <authorList>
            <person name="Marchant D.B."/>
            <person name="Chen G."/>
            <person name="Jenkins J."/>
            <person name="Shu S."/>
            <person name="Leebens-Mack J."/>
            <person name="Grimwood J."/>
            <person name="Schmutz J."/>
            <person name="Soltis P."/>
            <person name="Soltis D."/>
            <person name="Chen Z.-H."/>
        </authorList>
    </citation>
    <scope>NUCLEOTIDE SEQUENCE</scope>
    <source>
        <strain evidence="2">Whitten #5841</strain>
        <tissue evidence="2">Leaf</tissue>
    </source>
</reference>
<dbReference type="EMBL" id="CM035409">
    <property type="protein sequence ID" value="KAH7438736.1"/>
    <property type="molecule type" value="Genomic_DNA"/>
</dbReference>
<organism evidence="2 3">
    <name type="scientific">Ceratopteris richardii</name>
    <name type="common">Triangle waterfern</name>
    <dbReference type="NCBI Taxonomy" id="49495"/>
    <lineage>
        <taxon>Eukaryota</taxon>
        <taxon>Viridiplantae</taxon>
        <taxon>Streptophyta</taxon>
        <taxon>Embryophyta</taxon>
        <taxon>Tracheophyta</taxon>
        <taxon>Polypodiopsida</taxon>
        <taxon>Polypodiidae</taxon>
        <taxon>Polypodiales</taxon>
        <taxon>Pteridineae</taxon>
        <taxon>Pteridaceae</taxon>
        <taxon>Parkerioideae</taxon>
        <taxon>Ceratopteris</taxon>
    </lineage>
</organism>
<keyword evidence="1" id="KW-1133">Transmembrane helix</keyword>
<dbReference type="Proteomes" id="UP000825935">
    <property type="component" value="Chromosome 4"/>
</dbReference>
<proteinExistence type="predicted"/>
<keyword evidence="1" id="KW-0812">Transmembrane</keyword>
<comment type="caution">
    <text evidence="2">The sequence shown here is derived from an EMBL/GenBank/DDBJ whole genome shotgun (WGS) entry which is preliminary data.</text>
</comment>
<evidence type="ECO:0000313" key="2">
    <source>
        <dbReference type="EMBL" id="KAH7438736.1"/>
    </source>
</evidence>
<protein>
    <submittedName>
        <fullName evidence="2">Uncharacterized protein</fullName>
    </submittedName>
</protein>
<accession>A0A8T2UXV5</accession>
<sequence length="113" mass="13338">MNCRLFSLFLTSSRLTLFFDFFDILNMLMAASSKVFLYFLLFPTVNAENKSRKNFSRSGCIMRPYDFLAFRDLLLFSIIDMRHRGSDHFQVRMEIRIFVIFPCSCVTSHDLPP</sequence>
<name>A0A8T2UXV5_CERRI</name>
<feature type="transmembrane region" description="Helical" evidence="1">
    <location>
        <begin position="28"/>
        <end position="47"/>
    </location>
</feature>
<keyword evidence="1" id="KW-0472">Membrane</keyword>
<evidence type="ECO:0000313" key="3">
    <source>
        <dbReference type="Proteomes" id="UP000825935"/>
    </source>
</evidence>
<dbReference type="AlphaFoldDB" id="A0A8T2UXV5"/>